<dbReference type="STRING" id="391625.PPSIR1_26298"/>
<name>A6G9X0_9BACT</name>
<reference evidence="4 5" key="1">
    <citation type="submission" date="2007-06" db="EMBL/GenBank/DDBJ databases">
        <authorList>
            <person name="Shimkets L."/>
            <person name="Ferriera S."/>
            <person name="Johnson J."/>
            <person name="Kravitz S."/>
            <person name="Beeson K."/>
            <person name="Sutton G."/>
            <person name="Rogers Y.-H."/>
            <person name="Friedman R."/>
            <person name="Frazier M."/>
            <person name="Venter J.C."/>
        </authorList>
    </citation>
    <scope>NUCLEOTIDE SEQUENCE [LARGE SCALE GENOMIC DNA]</scope>
    <source>
        <strain evidence="4 5">SIR-1</strain>
    </source>
</reference>
<dbReference type="GO" id="GO:0016787">
    <property type="term" value="F:hydrolase activity"/>
    <property type="evidence" value="ECO:0007669"/>
    <property type="project" value="UniProtKB-KW"/>
</dbReference>
<dbReference type="InterPro" id="IPR049492">
    <property type="entry name" value="BD-FAE-like_dom"/>
</dbReference>
<dbReference type="Pfam" id="PF20434">
    <property type="entry name" value="BD-FAE"/>
    <property type="match status" value="1"/>
</dbReference>
<dbReference type="Proteomes" id="UP000005801">
    <property type="component" value="Unassembled WGS sequence"/>
</dbReference>
<feature type="compositionally biased region" description="Acidic residues" evidence="2">
    <location>
        <begin position="39"/>
        <end position="48"/>
    </location>
</feature>
<organism evidence="4 5">
    <name type="scientific">Plesiocystis pacifica SIR-1</name>
    <dbReference type="NCBI Taxonomy" id="391625"/>
    <lineage>
        <taxon>Bacteria</taxon>
        <taxon>Pseudomonadati</taxon>
        <taxon>Myxococcota</taxon>
        <taxon>Polyangia</taxon>
        <taxon>Nannocystales</taxon>
        <taxon>Nannocystaceae</taxon>
        <taxon>Plesiocystis</taxon>
    </lineage>
</organism>
<gene>
    <name evidence="4" type="ORF">PPSIR1_26298</name>
</gene>
<keyword evidence="1" id="KW-0378">Hydrolase</keyword>
<evidence type="ECO:0000256" key="2">
    <source>
        <dbReference type="SAM" id="MobiDB-lite"/>
    </source>
</evidence>
<feature type="domain" description="BD-FAE-like" evidence="3">
    <location>
        <begin position="67"/>
        <end position="181"/>
    </location>
</feature>
<evidence type="ECO:0000313" key="4">
    <source>
        <dbReference type="EMBL" id="EDM77295.1"/>
    </source>
</evidence>
<dbReference type="InterPro" id="IPR029058">
    <property type="entry name" value="AB_hydrolase_fold"/>
</dbReference>
<dbReference type="EMBL" id="ABCS01000048">
    <property type="protein sequence ID" value="EDM77295.1"/>
    <property type="molecule type" value="Genomic_DNA"/>
</dbReference>
<feature type="region of interest" description="Disordered" evidence="2">
    <location>
        <begin position="1"/>
        <end position="49"/>
    </location>
</feature>
<proteinExistence type="predicted"/>
<comment type="caution">
    <text evidence="4">The sequence shown here is derived from an EMBL/GenBank/DDBJ whole genome shotgun (WGS) entry which is preliminary data.</text>
</comment>
<dbReference type="RefSeq" id="WP_006973512.1">
    <property type="nucleotide sequence ID" value="NZ_ABCS01000048.1"/>
</dbReference>
<dbReference type="SUPFAM" id="SSF53474">
    <property type="entry name" value="alpha/beta-Hydrolases"/>
    <property type="match status" value="1"/>
</dbReference>
<protein>
    <recommendedName>
        <fullName evidence="3">BD-FAE-like domain-containing protein</fullName>
    </recommendedName>
</protein>
<dbReference type="PANTHER" id="PTHR48081:SF33">
    <property type="entry name" value="KYNURENINE FORMAMIDASE"/>
    <property type="match status" value="1"/>
</dbReference>
<dbReference type="Gene3D" id="3.40.50.1820">
    <property type="entry name" value="alpha/beta hydrolase"/>
    <property type="match status" value="1"/>
</dbReference>
<dbReference type="eggNOG" id="COG0657">
    <property type="taxonomic scope" value="Bacteria"/>
</dbReference>
<dbReference type="InterPro" id="IPR050300">
    <property type="entry name" value="GDXG_lipolytic_enzyme"/>
</dbReference>
<dbReference type="AlphaFoldDB" id="A6G9X0"/>
<dbReference type="PANTHER" id="PTHR48081">
    <property type="entry name" value="AB HYDROLASE SUPERFAMILY PROTEIN C4A8.06C"/>
    <property type="match status" value="1"/>
</dbReference>
<accession>A6G9X0</accession>
<sequence>MGDEAGSTSAESSSDSSGEADSSGETTSTSSTSAGSSDAETDTGETEPVELSVVVTELDYGEHGESLDLYTPEPARLGPLPTLVLAHGGLWQGGSKGELAVTCEQVVLASQGAVACASLDYRLSGALGGQCQGGPDVYREQVEDFAAAVAELQQGADEHGLDPAAMVVGGHSAGAHLAALLYLRTPTFGPQLAHPPAGLAGFEGIYDVEAWDLYDDDFWNGQFSCATRRAFGSAPGEPMTCTDAELGLPCWRVGSPTFLALNPVDVGLPPVDADALLIHSPQDNWVDDAEAHKLGAALEGVAEPGVAVSVVTNGDCGTGRHSEVLGSPALAECLANFVAGI</sequence>
<evidence type="ECO:0000313" key="5">
    <source>
        <dbReference type="Proteomes" id="UP000005801"/>
    </source>
</evidence>
<evidence type="ECO:0000256" key="1">
    <source>
        <dbReference type="ARBA" id="ARBA00022801"/>
    </source>
</evidence>
<feature type="compositionally biased region" description="Low complexity" evidence="2">
    <location>
        <begin position="1"/>
        <end position="38"/>
    </location>
</feature>
<keyword evidence="5" id="KW-1185">Reference proteome</keyword>
<evidence type="ECO:0000259" key="3">
    <source>
        <dbReference type="Pfam" id="PF20434"/>
    </source>
</evidence>